<keyword evidence="4" id="KW-1185">Reference proteome</keyword>
<evidence type="ECO:0000259" key="2">
    <source>
        <dbReference type="PROSITE" id="PS50053"/>
    </source>
</evidence>
<evidence type="ECO:0000313" key="3">
    <source>
        <dbReference type="EMBL" id="CAK8998744.1"/>
    </source>
</evidence>
<dbReference type="SUPFAM" id="SSF54236">
    <property type="entry name" value="Ubiquitin-like"/>
    <property type="match status" value="1"/>
</dbReference>
<feature type="domain" description="Ubiquitin-like" evidence="2">
    <location>
        <begin position="95"/>
        <end position="158"/>
    </location>
</feature>
<dbReference type="InterPro" id="IPR029071">
    <property type="entry name" value="Ubiquitin-like_domsf"/>
</dbReference>
<feature type="region of interest" description="Disordered" evidence="1">
    <location>
        <begin position="1"/>
        <end position="50"/>
    </location>
</feature>
<accession>A0ABP0I862</accession>
<dbReference type="EMBL" id="CAXAMN010002237">
    <property type="protein sequence ID" value="CAK8998744.1"/>
    <property type="molecule type" value="Genomic_DNA"/>
</dbReference>
<protein>
    <recommendedName>
        <fullName evidence="2">Ubiquitin-like domain-containing protein</fullName>
    </recommendedName>
</protein>
<dbReference type="PROSITE" id="PS50053">
    <property type="entry name" value="UBIQUITIN_2"/>
    <property type="match status" value="1"/>
</dbReference>
<dbReference type="InterPro" id="IPR000626">
    <property type="entry name" value="Ubiquitin-like_dom"/>
</dbReference>
<evidence type="ECO:0000313" key="4">
    <source>
        <dbReference type="Proteomes" id="UP001642484"/>
    </source>
</evidence>
<proteinExistence type="predicted"/>
<organism evidence="3 4">
    <name type="scientific">Durusdinium trenchii</name>
    <dbReference type="NCBI Taxonomy" id="1381693"/>
    <lineage>
        <taxon>Eukaryota</taxon>
        <taxon>Sar</taxon>
        <taxon>Alveolata</taxon>
        <taxon>Dinophyceae</taxon>
        <taxon>Suessiales</taxon>
        <taxon>Symbiodiniaceae</taxon>
        <taxon>Durusdinium</taxon>
    </lineage>
</organism>
<evidence type="ECO:0000256" key="1">
    <source>
        <dbReference type="SAM" id="MobiDB-lite"/>
    </source>
</evidence>
<reference evidence="3 4" key="1">
    <citation type="submission" date="2024-02" db="EMBL/GenBank/DDBJ databases">
        <authorList>
            <person name="Chen Y."/>
            <person name="Shah S."/>
            <person name="Dougan E. K."/>
            <person name="Thang M."/>
            <person name="Chan C."/>
        </authorList>
    </citation>
    <scope>NUCLEOTIDE SEQUENCE [LARGE SCALE GENOMIC DNA]</scope>
</reference>
<sequence>MAGLGSRRGPFKPGDVQPNPVRPPMCLPPMSQRSAKAAPEPRPLRRDKAHEERLVLESALAFEPVSSPELPLKLSKVQCHEGSIPEPRDSDRPPLRLRLRRKGVTVAEVQLDPSMTVQELKEGVAAKLDAAPEDQRFFWCMQCLPDYSSLQACGLVSGEHDISVIPELSHHHTGVPLICARRGLNMVPSGPSLPWRPSKFSKIRHEDLELYFGDAAPLAPLEPEDYLR</sequence>
<gene>
    <name evidence="3" type="ORF">CCMP2556_LOCUS5372</name>
</gene>
<dbReference type="Gene3D" id="3.10.20.90">
    <property type="entry name" value="Phosphatidylinositol 3-kinase Catalytic Subunit, Chain A, domain 1"/>
    <property type="match status" value="1"/>
</dbReference>
<dbReference type="Proteomes" id="UP001642484">
    <property type="component" value="Unassembled WGS sequence"/>
</dbReference>
<name>A0ABP0I862_9DINO</name>
<comment type="caution">
    <text evidence="3">The sequence shown here is derived from an EMBL/GenBank/DDBJ whole genome shotgun (WGS) entry which is preliminary data.</text>
</comment>